<feature type="region of interest" description="Disordered" evidence="1">
    <location>
        <begin position="1"/>
        <end position="46"/>
    </location>
</feature>
<name>A0A8S5V2X7_9CAUD</name>
<sequence length="414" mass="45250">MLITHSARPTSKREESNSDCCNSSSVIRPSNSTPLHQLSRRTSGGRSLITSKLSHRLSTSQLQNTLRVKNLRTRKSIHNSTVSENIRVIILQVTQSETILRNGGSKRRTTRNGGGLGNQRNTLSIQSISSSRVDGVIHNDLEAIQVAEGSLTQRILSASLIDLTQLVVIQECGLPRGTYHEDAARVGNTTLTKHLRRGTHSTQSFTLIRRLQRLSRNALNAGTKSTELLTRVTELLAGLRSNLLRGAITVRRLSREHSAIVSNDGTLRGAISGRQAILNTRQGANNHIVDVVGHRLSHRSNNLLLQVLQGEGVEIIRQLHRIVNLVGQLNAGVVLVQVRVLNASLRAAHIAGVDAGRVDVDRRREVHGHAASSLLNTSQRLRETTSQSGLVADSGQSRTSGLLRRVETVVRCSH</sequence>
<accession>A0A8S5V2X7</accession>
<feature type="compositionally biased region" description="Polar residues" evidence="1">
    <location>
        <begin position="26"/>
        <end position="46"/>
    </location>
</feature>
<protein>
    <submittedName>
        <fullName evidence="2">Uncharacterized protein</fullName>
    </submittedName>
</protein>
<evidence type="ECO:0000313" key="2">
    <source>
        <dbReference type="EMBL" id="DAG01106.1"/>
    </source>
</evidence>
<organism evidence="2">
    <name type="scientific">Siphoviridae sp. ct6YY1</name>
    <dbReference type="NCBI Taxonomy" id="2825343"/>
    <lineage>
        <taxon>Viruses</taxon>
        <taxon>Duplodnaviria</taxon>
        <taxon>Heunggongvirae</taxon>
        <taxon>Uroviricota</taxon>
        <taxon>Caudoviricetes</taxon>
    </lineage>
</organism>
<dbReference type="EMBL" id="BK016186">
    <property type="protein sequence ID" value="DAG01106.1"/>
    <property type="molecule type" value="Genomic_DNA"/>
</dbReference>
<feature type="region of interest" description="Disordered" evidence="1">
    <location>
        <begin position="101"/>
        <end position="120"/>
    </location>
</feature>
<proteinExistence type="predicted"/>
<evidence type="ECO:0000256" key="1">
    <source>
        <dbReference type="SAM" id="MobiDB-lite"/>
    </source>
</evidence>
<reference evidence="2" key="1">
    <citation type="journal article" date="2021" name="Proc. Natl. Acad. Sci. U.S.A.">
        <title>A Catalog of Tens of Thousands of Viruses from Human Metagenomes Reveals Hidden Associations with Chronic Diseases.</title>
        <authorList>
            <person name="Tisza M.J."/>
            <person name="Buck C.B."/>
        </authorList>
    </citation>
    <scope>NUCLEOTIDE SEQUENCE</scope>
    <source>
        <strain evidence="2">Ct6YY1</strain>
    </source>
</reference>